<evidence type="ECO:0000256" key="1">
    <source>
        <dbReference type="SAM" id="SignalP"/>
    </source>
</evidence>
<evidence type="ECO:0000313" key="2">
    <source>
        <dbReference type="EMBL" id="BAT87299.1"/>
    </source>
</evidence>
<dbReference type="EMBL" id="AP015038">
    <property type="protein sequence ID" value="BAT87299.1"/>
    <property type="molecule type" value="Genomic_DNA"/>
</dbReference>
<dbReference type="OrthoDB" id="826549at2759"/>
<gene>
    <name evidence="2" type="primary">Vigan.05G065400</name>
    <name evidence="2" type="ORF">VIGAN_05065400</name>
</gene>
<dbReference type="Proteomes" id="UP000291084">
    <property type="component" value="Chromosome 5"/>
</dbReference>
<keyword evidence="1" id="KW-0732">Signal</keyword>
<dbReference type="AlphaFoldDB" id="A0A0S3S376"/>
<evidence type="ECO:0000313" key="3">
    <source>
        <dbReference type="Proteomes" id="UP000291084"/>
    </source>
</evidence>
<sequence>MGFFHPFFAFFLLFLSFYFLTTPTLAWPQSHGPNAVVDIRNDLPNNTKVQLELGCDKSPFIYLKLCHHRNSTITEDQDSKCTAEWLPSFTTWDVYHAKRDKGHQTVYWSIRKDGFYHSWDGSNWKLLEKCLQIGSMD</sequence>
<protein>
    <recommendedName>
        <fullName evidence="4">S-protein homolog</fullName>
    </recommendedName>
</protein>
<name>A0A0S3S376_PHAAN</name>
<reference evidence="2 3" key="1">
    <citation type="journal article" date="2015" name="Sci. Rep.">
        <title>The power of single molecule real-time sequencing technology in the de novo assembly of a eukaryotic genome.</title>
        <authorList>
            <person name="Sakai H."/>
            <person name="Naito K."/>
            <person name="Ogiso-Tanaka E."/>
            <person name="Takahashi Y."/>
            <person name="Iseki K."/>
            <person name="Muto C."/>
            <person name="Satou K."/>
            <person name="Teruya K."/>
            <person name="Shiroma A."/>
            <person name="Shimoji M."/>
            <person name="Hirano T."/>
            <person name="Itoh T."/>
            <person name="Kaga A."/>
            <person name="Tomooka N."/>
        </authorList>
    </citation>
    <scope>NUCLEOTIDE SEQUENCE [LARGE SCALE GENOMIC DNA]</scope>
    <source>
        <strain evidence="3">cv. Shumari</strain>
    </source>
</reference>
<keyword evidence="3" id="KW-1185">Reference proteome</keyword>
<dbReference type="PANTHER" id="PTHR35630:SF1">
    <property type="entry name" value="LEGUMINOSIN GROUP486 SECRETED PEPTIDE"/>
    <property type="match status" value="1"/>
</dbReference>
<feature type="signal peptide" evidence="1">
    <location>
        <begin position="1"/>
        <end position="26"/>
    </location>
</feature>
<dbReference type="PANTHER" id="PTHR35630">
    <property type="entry name" value="LEGUMINOSIN GROUP486 SECRETED PEPTIDE"/>
    <property type="match status" value="1"/>
</dbReference>
<proteinExistence type="predicted"/>
<accession>A0A0S3S376</accession>
<feature type="chain" id="PRO_5006617742" description="S-protein homolog" evidence="1">
    <location>
        <begin position="27"/>
        <end position="137"/>
    </location>
</feature>
<organism evidence="2 3">
    <name type="scientific">Vigna angularis var. angularis</name>
    <dbReference type="NCBI Taxonomy" id="157739"/>
    <lineage>
        <taxon>Eukaryota</taxon>
        <taxon>Viridiplantae</taxon>
        <taxon>Streptophyta</taxon>
        <taxon>Embryophyta</taxon>
        <taxon>Tracheophyta</taxon>
        <taxon>Spermatophyta</taxon>
        <taxon>Magnoliopsida</taxon>
        <taxon>eudicotyledons</taxon>
        <taxon>Gunneridae</taxon>
        <taxon>Pentapetalae</taxon>
        <taxon>rosids</taxon>
        <taxon>fabids</taxon>
        <taxon>Fabales</taxon>
        <taxon>Fabaceae</taxon>
        <taxon>Papilionoideae</taxon>
        <taxon>50 kb inversion clade</taxon>
        <taxon>NPAAA clade</taxon>
        <taxon>indigoferoid/millettioid clade</taxon>
        <taxon>Phaseoleae</taxon>
        <taxon>Vigna</taxon>
    </lineage>
</organism>
<evidence type="ECO:0008006" key="4">
    <source>
        <dbReference type="Google" id="ProtNLM"/>
    </source>
</evidence>